<accession>C4LBW8</accession>
<dbReference type="GO" id="GO:0008999">
    <property type="term" value="F:protein-N-terminal-alanine acetyltransferase activity"/>
    <property type="evidence" value="ECO:0007669"/>
    <property type="project" value="UniProtKB-UniRule"/>
</dbReference>
<dbReference type="CDD" id="cd04301">
    <property type="entry name" value="NAT_SF"/>
    <property type="match status" value="1"/>
</dbReference>
<dbReference type="RefSeq" id="WP_015879841.1">
    <property type="nucleotide sequence ID" value="NC_012691.1"/>
</dbReference>
<dbReference type="NCBIfam" id="TIGR01575">
    <property type="entry name" value="rimI"/>
    <property type="match status" value="1"/>
</dbReference>
<dbReference type="PANTHER" id="PTHR43420">
    <property type="entry name" value="ACETYLTRANSFERASE"/>
    <property type="match status" value="1"/>
</dbReference>
<dbReference type="HAMAP" id="MF_02210">
    <property type="entry name" value="RimI"/>
    <property type="match status" value="1"/>
</dbReference>
<evidence type="ECO:0000256" key="3">
    <source>
        <dbReference type="ARBA" id="ARBA00022679"/>
    </source>
</evidence>
<dbReference type="EMBL" id="CP001616">
    <property type="protein sequence ID" value="ACQ94392.1"/>
    <property type="molecule type" value="Genomic_DNA"/>
</dbReference>
<dbReference type="InterPro" id="IPR050680">
    <property type="entry name" value="YpeA/RimI_acetyltransf"/>
</dbReference>
<evidence type="ECO:0000259" key="7">
    <source>
        <dbReference type="PROSITE" id="PS51186"/>
    </source>
</evidence>
<dbReference type="KEGG" id="tau:Tola_2799"/>
<gene>
    <name evidence="5" type="primary">rimI</name>
    <name evidence="8" type="ordered locus">Tola_2799</name>
</gene>
<evidence type="ECO:0000256" key="5">
    <source>
        <dbReference type="HAMAP-Rule" id="MF_02210"/>
    </source>
</evidence>
<dbReference type="PANTHER" id="PTHR43420:SF51">
    <property type="entry name" value="PEPTIDYL-LYSINE N-ACETYLTRANSFERASE YIAC"/>
    <property type="match status" value="1"/>
</dbReference>
<sequence length="148" mass="17349">MKIEFIVPDKTHLQALYDIECRAHQYPWSHHLLSSNFGNRYFNGAILHQQQIIGFYIADLLLDESTLLNICIDPAWQGHGFGQQLLEHYLQQTAARGCIQWWLEVRASNITAQNLYQKMGYHEVGLRKNYYQNGNVSEDAFVMQRFQD</sequence>
<keyword evidence="2 5" id="KW-0963">Cytoplasm</keyword>
<organism evidence="8 9">
    <name type="scientific">Tolumonas auensis (strain DSM 9187 / NBRC 110442 / TA 4)</name>
    <dbReference type="NCBI Taxonomy" id="595494"/>
    <lineage>
        <taxon>Bacteria</taxon>
        <taxon>Pseudomonadati</taxon>
        <taxon>Pseudomonadota</taxon>
        <taxon>Gammaproteobacteria</taxon>
        <taxon>Aeromonadales</taxon>
        <taxon>Aeromonadaceae</taxon>
        <taxon>Tolumonas</taxon>
    </lineage>
</organism>
<evidence type="ECO:0000256" key="2">
    <source>
        <dbReference type="ARBA" id="ARBA00022490"/>
    </source>
</evidence>
<dbReference type="InterPro" id="IPR006464">
    <property type="entry name" value="AcTrfase_RimI/Ard1"/>
</dbReference>
<dbReference type="Proteomes" id="UP000009073">
    <property type="component" value="Chromosome"/>
</dbReference>
<dbReference type="Gene3D" id="3.40.630.30">
    <property type="match status" value="1"/>
</dbReference>
<comment type="similarity">
    <text evidence="1 5 6">Belongs to the acetyltransferase family. RimI subfamily.</text>
</comment>
<keyword evidence="4 5" id="KW-0012">Acyltransferase</keyword>
<evidence type="ECO:0000313" key="8">
    <source>
        <dbReference type="EMBL" id="ACQ94392.1"/>
    </source>
</evidence>
<dbReference type="OrthoDB" id="9796919at2"/>
<dbReference type="InterPro" id="IPR043690">
    <property type="entry name" value="RimI"/>
</dbReference>
<keyword evidence="3 5" id="KW-0808">Transferase</keyword>
<dbReference type="STRING" id="595494.Tola_2799"/>
<dbReference type="Pfam" id="PF00583">
    <property type="entry name" value="Acetyltransf_1"/>
    <property type="match status" value="1"/>
</dbReference>
<dbReference type="AlphaFoldDB" id="C4LBW8"/>
<comment type="catalytic activity">
    <reaction evidence="5 6">
        <text>N-terminal L-alanyl-[ribosomal protein bS18] + acetyl-CoA = N-terminal N(alpha)-acetyl-L-alanyl-[ribosomal protein bS18] + CoA + H(+)</text>
        <dbReference type="Rhea" id="RHEA:43756"/>
        <dbReference type="Rhea" id="RHEA-COMP:10676"/>
        <dbReference type="Rhea" id="RHEA-COMP:10677"/>
        <dbReference type="ChEBI" id="CHEBI:15378"/>
        <dbReference type="ChEBI" id="CHEBI:57287"/>
        <dbReference type="ChEBI" id="CHEBI:57288"/>
        <dbReference type="ChEBI" id="CHEBI:64718"/>
        <dbReference type="ChEBI" id="CHEBI:83683"/>
        <dbReference type="EC" id="2.3.1.266"/>
    </reaction>
</comment>
<comment type="subcellular location">
    <subcellularLocation>
        <location evidence="5 6">Cytoplasm</location>
    </subcellularLocation>
</comment>
<comment type="caution">
    <text evidence="5">Lacks conserved residue(s) required for the propagation of feature annotation.</text>
</comment>
<proteinExistence type="inferred from homology"/>
<dbReference type="eggNOG" id="COG0456">
    <property type="taxonomic scope" value="Bacteria"/>
</dbReference>
<comment type="function">
    <text evidence="5 6">Acetylates the N-terminal alanine of ribosomal protein bS18.</text>
</comment>
<feature type="active site" description="Proton donor" evidence="5">
    <location>
        <position position="116"/>
    </location>
</feature>
<evidence type="ECO:0000256" key="6">
    <source>
        <dbReference type="RuleBase" id="RU363094"/>
    </source>
</evidence>
<evidence type="ECO:0000256" key="1">
    <source>
        <dbReference type="ARBA" id="ARBA00005395"/>
    </source>
</evidence>
<dbReference type="GO" id="GO:0005737">
    <property type="term" value="C:cytoplasm"/>
    <property type="evidence" value="ECO:0007669"/>
    <property type="project" value="UniProtKB-SubCell"/>
</dbReference>
<feature type="domain" description="N-acetyltransferase" evidence="7">
    <location>
        <begin position="3"/>
        <end position="148"/>
    </location>
</feature>
<feature type="active site" description="Proton acceptor" evidence="5">
    <location>
        <position position="104"/>
    </location>
</feature>
<evidence type="ECO:0000256" key="4">
    <source>
        <dbReference type="ARBA" id="ARBA00023315"/>
    </source>
</evidence>
<evidence type="ECO:0000313" key="9">
    <source>
        <dbReference type="Proteomes" id="UP000009073"/>
    </source>
</evidence>
<dbReference type="PROSITE" id="PS51186">
    <property type="entry name" value="GNAT"/>
    <property type="match status" value="1"/>
</dbReference>
<dbReference type="SUPFAM" id="SSF55729">
    <property type="entry name" value="Acyl-CoA N-acyltransferases (Nat)"/>
    <property type="match status" value="1"/>
</dbReference>
<reference evidence="9" key="1">
    <citation type="submission" date="2009-05" db="EMBL/GenBank/DDBJ databases">
        <title>Complete sequence of Tolumonas auensis DSM 9187.</title>
        <authorList>
            <consortium name="US DOE Joint Genome Institute"/>
            <person name="Lucas S."/>
            <person name="Copeland A."/>
            <person name="Lapidus A."/>
            <person name="Glavina del Rio T."/>
            <person name="Tice H."/>
            <person name="Bruce D."/>
            <person name="Goodwin L."/>
            <person name="Pitluck S."/>
            <person name="Chertkov O."/>
            <person name="Brettin T."/>
            <person name="Detter J.C."/>
            <person name="Han C."/>
            <person name="Larimer F."/>
            <person name="Land M."/>
            <person name="Hauser L."/>
            <person name="Kyrpides N."/>
            <person name="Mikhailova N."/>
            <person name="Spring S."/>
            <person name="Beller H."/>
        </authorList>
    </citation>
    <scope>NUCLEOTIDE SEQUENCE [LARGE SCALE GENOMIC DNA]</scope>
    <source>
        <strain evidence="9">DSM 9187 / TA4</strain>
    </source>
</reference>
<dbReference type="EC" id="2.3.1.266" evidence="5 6"/>
<protein>
    <recommendedName>
        <fullName evidence="5 6">[Ribosomal protein bS18]-alanine N-acetyltransferase</fullName>
        <ecNumber evidence="5 6">2.3.1.266</ecNumber>
    </recommendedName>
</protein>
<reference evidence="8 9" key="2">
    <citation type="journal article" date="2011" name="Stand. Genomic Sci.">
        <title>Complete genome sequence of Tolumonas auensis type strain (TA 4).</title>
        <authorList>
            <person name="Chertkov O."/>
            <person name="Copeland A."/>
            <person name="Lucas S."/>
            <person name="Lapidus A."/>
            <person name="Berry K.W."/>
            <person name="Detter J.C."/>
            <person name="Del Rio T.G."/>
            <person name="Hammon N."/>
            <person name="Dalin E."/>
            <person name="Tice H."/>
            <person name="Pitluck S."/>
            <person name="Richardson P."/>
            <person name="Bruce D."/>
            <person name="Goodwin L."/>
            <person name="Han C."/>
            <person name="Tapia R."/>
            <person name="Saunders E."/>
            <person name="Schmutz J."/>
            <person name="Brettin T."/>
            <person name="Larimer F."/>
            <person name="Land M."/>
            <person name="Hauser L."/>
            <person name="Spring S."/>
            <person name="Rohde M."/>
            <person name="Kyrpides N.C."/>
            <person name="Ivanova N."/>
            <person name="Goker M."/>
            <person name="Beller H.R."/>
            <person name="Klenk H.P."/>
            <person name="Woyke T."/>
        </authorList>
    </citation>
    <scope>NUCLEOTIDE SEQUENCE [LARGE SCALE GENOMIC DNA]</scope>
    <source>
        <strain evidence="9">DSM 9187 / TA4</strain>
    </source>
</reference>
<dbReference type="HOGENOM" id="CLU_013985_23_2_6"/>
<dbReference type="InterPro" id="IPR016181">
    <property type="entry name" value="Acyl_CoA_acyltransferase"/>
</dbReference>
<feature type="binding site" evidence="5">
    <location>
        <position position="109"/>
    </location>
    <ligand>
        <name>acetyl-CoA</name>
        <dbReference type="ChEBI" id="CHEBI:57288"/>
    </ligand>
</feature>
<dbReference type="InterPro" id="IPR000182">
    <property type="entry name" value="GNAT_dom"/>
</dbReference>
<keyword evidence="9" id="KW-1185">Reference proteome</keyword>
<name>C4LBW8_TOLAT</name>